<keyword evidence="3" id="KW-1185">Reference proteome</keyword>
<feature type="region of interest" description="Disordered" evidence="1">
    <location>
        <begin position="1"/>
        <end position="36"/>
    </location>
</feature>
<dbReference type="Proteomes" id="UP000011083">
    <property type="component" value="Unassembled WGS sequence"/>
</dbReference>
<dbReference type="VEuPathDB" id="AmoebaDB:ACA1_102900"/>
<reference evidence="2 3" key="1">
    <citation type="journal article" date="2013" name="Genome Biol.">
        <title>Genome of Acanthamoeba castellanii highlights extensive lateral gene transfer and early evolution of tyrosine kinase signaling.</title>
        <authorList>
            <person name="Clarke M."/>
            <person name="Lohan A.J."/>
            <person name="Liu B."/>
            <person name="Lagkouvardos I."/>
            <person name="Roy S."/>
            <person name="Zafar N."/>
            <person name="Bertelli C."/>
            <person name="Schilde C."/>
            <person name="Kianianmomeni A."/>
            <person name="Burglin T.R."/>
            <person name="Frech C."/>
            <person name="Turcotte B."/>
            <person name="Kopec K.O."/>
            <person name="Synnott J.M."/>
            <person name="Choo C."/>
            <person name="Paponov I."/>
            <person name="Finkler A."/>
            <person name="Soon Heng Tan C."/>
            <person name="Hutchins A.P."/>
            <person name="Weinmeier T."/>
            <person name="Rattei T."/>
            <person name="Chu J.S."/>
            <person name="Gimenez G."/>
            <person name="Irimia M."/>
            <person name="Rigden D.J."/>
            <person name="Fitzpatrick D.A."/>
            <person name="Lorenzo-Morales J."/>
            <person name="Bateman A."/>
            <person name="Chiu C.H."/>
            <person name="Tang P."/>
            <person name="Hegemann P."/>
            <person name="Fromm H."/>
            <person name="Raoult D."/>
            <person name="Greub G."/>
            <person name="Miranda-Saavedra D."/>
            <person name="Chen N."/>
            <person name="Nash P."/>
            <person name="Ginger M.L."/>
            <person name="Horn M."/>
            <person name="Schaap P."/>
            <person name="Caler L."/>
            <person name="Loftus B."/>
        </authorList>
    </citation>
    <scope>NUCLEOTIDE SEQUENCE [LARGE SCALE GENOMIC DNA]</scope>
    <source>
        <strain evidence="2 3">Neff</strain>
    </source>
</reference>
<dbReference type="KEGG" id="acan:ACA1_102900"/>
<name>L8GDL3_ACACF</name>
<evidence type="ECO:0000313" key="3">
    <source>
        <dbReference type="Proteomes" id="UP000011083"/>
    </source>
</evidence>
<feature type="compositionally biased region" description="Low complexity" evidence="1">
    <location>
        <begin position="19"/>
        <end position="31"/>
    </location>
</feature>
<gene>
    <name evidence="2" type="ORF">ACA1_102900</name>
</gene>
<evidence type="ECO:0000313" key="2">
    <source>
        <dbReference type="EMBL" id="ELR10954.1"/>
    </source>
</evidence>
<dbReference type="RefSeq" id="XP_004332967.1">
    <property type="nucleotide sequence ID" value="XM_004332919.1"/>
</dbReference>
<evidence type="ECO:0000256" key="1">
    <source>
        <dbReference type="SAM" id="MobiDB-lite"/>
    </source>
</evidence>
<dbReference type="AlphaFoldDB" id="L8GDL3"/>
<proteinExistence type="predicted"/>
<accession>L8GDL3</accession>
<dbReference type="EMBL" id="KB008169">
    <property type="protein sequence ID" value="ELR10954.1"/>
    <property type="molecule type" value="Genomic_DNA"/>
</dbReference>
<dbReference type="GeneID" id="14911391"/>
<organism evidence="2 3">
    <name type="scientific">Acanthamoeba castellanii (strain ATCC 30010 / Neff)</name>
    <dbReference type="NCBI Taxonomy" id="1257118"/>
    <lineage>
        <taxon>Eukaryota</taxon>
        <taxon>Amoebozoa</taxon>
        <taxon>Discosea</taxon>
        <taxon>Longamoebia</taxon>
        <taxon>Centramoebida</taxon>
        <taxon>Acanthamoebidae</taxon>
        <taxon>Acanthamoeba</taxon>
    </lineage>
</organism>
<sequence length="134" mass="14791">MATTTTSIRPNLHLQRRASGSSPSPSTSPSSAHLLPDFIVTTRPTNERWQPSSAKLPTCPDNQHQRLRRSDLVEVNGSLCCPLCGLEIAPVLIVEDLDGRQNVPAMYWLNGYRGSPDNYTFGRGDQLDPMSENL</sequence>
<protein>
    <submittedName>
        <fullName evidence="2">Uncharacterized protein</fullName>
    </submittedName>
</protein>